<dbReference type="AlphaFoldDB" id="A0A3N1M849"/>
<dbReference type="Proteomes" id="UP000278222">
    <property type="component" value="Unassembled WGS sequence"/>
</dbReference>
<dbReference type="InterPro" id="IPR017853">
    <property type="entry name" value="GH"/>
</dbReference>
<evidence type="ECO:0000313" key="2">
    <source>
        <dbReference type="EMBL" id="ROQ02012.1"/>
    </source>
</evidence>
<protein>
    <submittedName>
        <fullName evidence="2">Uncharacterized protein</fullName>
    </submittedName>
</protein>
<dbReference type="EMBL" id="RJKX01000011">
    <property type="protein sequence ID" value="ROQ02012.1"/>
    <property type="molecule type" value="Genomic_DNA"/>
</dbReference>
<comment type="caution">
    <text evidence="2">The sequence shown here is derived from an EMBL/GenBank/DDBJ whole genome shotgun (WGS) entry which is preliminary data.</text>
</comment>
<proteinExistence type="predicted"/>
<evidence type="ECO:0000256" key="1">
    <source>
        <dbReference type="SAM" id="SignalP"/>
    </source>
</evidence>
<feature type="signal peptide" evidence="1">
    <location>
        <begin position="1"/>
        <end position="26"/>
    </location>
</feature>
<evidence type="ECO:0000313" key="3">
    <source>
        <dbReference type="Proteomes" id="UP000278222"/>
    </source>
</evidence>
<feature type="chain" id="PRO_5018113587" evidence="1">
    <location>
        <begin position="27"/>
        <end position="357"/>
    </location>
</feature>
<gene>
    <name evidence="2" type="ORF">EDC65_1199</name>
</gene>
<sequence length="357" mass="38197">MPRNDSRLQLSRRSFLGLAGASIVHAALPGRARAAAATEIRGVNFAFVDVDRAKVATCNTKGRNASIGGRGFLKRYQEAGVRDAVRASLGRLRESGVTAIRHNLWFIGGDRAPQDVFRVADAGLAADRMGQFAQDMRRAGLEQLFLALSPVGESVPGCRKVEWGDCFRPEGTQAAMGFLTQVANAAAGPALYVDGFNEGVPSEALKPPVRAAMMEYLGTCLATIAALRPAPRIVVSTQGNRADERVAILDQVLRRTGVRLDVLDIHVYRGRGTGPDGGTLARFRDFAAARGARLLVGEIQADDGLIGRVRQALGRGDGRDPLGYFPWPLADAATGCHVDMDVPDMIGTLRRMRPPGG</sequence>
<dbReference type="PROSITE" id="PS51318">
    <property type="entry name" value="TAT"/>
    <property type="match status" value="1"/>
</dbReference>
<reference evidence="2 3" key="1">
    <citation type="submission" date="2018-11" db="EMBL/GenBank/DDBJ databases">
        <title>Genomic Encyclopedia of Type Strains, Phase IV (KMG-IV): sequencing the most valuable type-strain genomes for metagenomic binning, comparative biology and taxonomic classification.</title>
        <authorList>
            <person name="Goeker M."/>
        </authorList>
    </citation>
    <scope>NUCLEOTIDE SEQUENCE [LARGE SCALE GENOMIC DNA]</scope>
    <source>
        <strain evidence="2 3">DSM 5900</strain>
    </source>
</reference>
<keyword evidence="3" id="KW-1185">Reference proteome</keyword>
<name>A0A3N1M849_9PROT</name>
<dbReference type="RefSeq" id="WP_123688714.1">
    <property type="nucleotide sequence ID" value="NZ_AP019700.1"/>
</dbReference>
<dbReference type="SUPFAM" id="SSF51445">
    <property type="entry name" value="(Trans)glycosidases"/>
    <property type="match status" value="1"/>
</dbReference>
<keyword evidence="1" id="KW-0732">Signal</keyword>
<dbReference type="OrthoDB" id="10016528at2"/>
<accession>A0A3N1M849</accession>
<organism evidence="2 3">
    <name type="scientific">Stella humosa</name>
    <dbReference type="NCBI Taxonomy" id="94"/>
    <lineage>
        <taxon>Bacteria</taxon>
        <taxon>Pseudomonadati</taxon>
        <taxon>Pseudomonadota</taxon>
        <taxon>Alphaproteobacteria</taxon>
        <taxon>Rhodospirillales</taxon>
        <taxon>Stellaceae</taxon>
        <taxon>Stella</taxon>
    </lineage>
</organism>
<dbReference type="InterPro" id="IPR006311">
    <property type="entry name" value="TAT_signal"/>
</dbReference>